<organism evidence="1 2">
    <name type="scientific">Brassica napus</name>
    <name type="common">Rape</name>
    <dbReference type="NCBI Taxonomy" id="3708"/>
    <lineage>
        <taxon>Eukaryota</taxon>
        <taxon>Viridiplantae</taxon>
        <taxon>Streptophyta</taxon>
        <taxon>Embryophyta</taxon>
        <taxon>Tracheophyta</taxon>
        <taxon>Spermatophyta</taxon>
        <taxon>Magnoliopsida</taxon>
        <taxon>eudicotyledons</taxon>
        <taxon>Gunneridae</taxon>
        <taxon>Pentapetalae</taxon>
        <taxon>rosids</taxon>
        <taxon>malvids</taxon>
        <taxon>Brassicales</taxon>
        <taxon>Brassicaceae</taxon>
        <taxon>Brassiceae</taxon>
        <taxon>Brassica</taxon>
    </lineage>
</organism>
<keyword evidence="2" id="KW-1185">Reference proteome</keyword>
<sequence>RTPGLLTIYCCTVFDWIKQVIGNGETCYFWSITIWKHLKIPSRQKLSQHWNSCDGDLGGTMGRLPPARSEPQVNILSYLATLSLTNDIDRLLTIYCIWAERNGRLHINRFRHPSAIIKEIDKTIKLRIAAIRIEDQQFSSSLFQAWRH</sequence>
<dbReference type="Proteomes" id="UP000824890">
    <property type="component" value="Unassembled WGS sequence"/>
</dbReference>
<comment type="caution">
    <text evidence="1">The sequence shown here is derived from an EMBL/GenBank/DDBJ whole genome shotgun (WGS) entry which is preliminary data.</text>
</comment>
<feature type="non-terminal residue" evidence="1">
    <location>
        <position position="1"/>
    </location>
</feature>
<reference evidence="1 2" key="1">
    <citation type="submission" date="2021-05" db="EMBL/GenBank/DDBJ databases">
        <title>Genome Assembly of Synthetic Allotetraploid Brassica napus Reveals Homoeologous Exchanges between Subgenomes.</title>
        <authorList>
            <person name="Davis J.T."/>
        </authorList>
    </citation>
    <scope>NUCLEOTIDE SEQUENCE [LARGE SCALE GENOMIC DNA]</scope>
    <source>
        <strain evidence="2">cv. Da-Ae</strain>
        <tissue evidence="1">Seedling</tissue>
    </source>
</reference>
<gene>
    <name evidence="1" type="ORF">HID58_090491</name>
</gene>
<evidence type="ECO:0000313" key="1">
    <source>
        <dbReference type="EMBL" id="KAH0847136.1"/>
    </source>
</evidence>
<protein>
    <submittedName>
        <fullName evidence="1">Uncharacterized protein</fullName>
    </submittedName>
</protein>
<evidence type="ECO:0000313" key="2">
    <source>
        <dbReference type="Proteomes" id="UP000824890"/>
    </source>
</evidence>
<accession>A0ABQ7WYM7</accession>
<dbReference type="EMBL" id="JAGKQM010002748">
    <property type="protein sequence ID" value="KAH0847136.1"/>
    <property type="molecule type" value="Genomic_DNA"/>
</dbReference>
<name>A0ABQ7WYM7_BRANA</name>
<proteinExistence type="predicted"/>